<organism evidence="3 4">
    <name type="scientific">Phytophthora infestans</name>
    <name type="common">Potato late blight agent</name>
    <name type="synonym">Botrytis infestans</name>
    <dbReference type="NCBI Taxonomy" id="4787"/>
    <lineage>
        <taxon>Eukaryota</taxon>
        <taxon>Sar</taxon>
        <taxon>Stramenopiles</taxon>
        <taxon>Oomycota</taxon>
        <taxon>Peronosporomycetes</taxon>
        <taxon>Peronosporales</taxon>
        <taxon>Peronosporaceae</taxon>
        <taxon>Phytophthora</taxon>
    </lineage>
</organism>
<accession>A0A833SAH6</accession>
<feature type="region of interest" description="Disordered" evidence="1">
    <location>
        <begin position="232"/>
        <end position="254"/>
    </location>
</feature>
<dbReference type="Proteomes" id="UP000602510">
    <property type="component" value="Unassembled WGS sequence"/>
</dbReference>
<feature type="region of interest" description="Disordered" evidence="1">
    <location>
        <begin position="167"/>
        <end position="186"/>
    </location>
</feature>
<protein>
    <recommendedName>
        <fullName evidence="2">DUF6818 domain-containing protein</fullName>
    </recommendedName>
</protein>
<sequence length="292" mass="32823">MAKGKTKGKNFTTPKSEVMRLLDIVEDILPFGAEQWQNVASLFNTNIPAGWTERDGESLKRKYRKLVRVPKPTGNGACPAEVQRTKRLQYAIDASIAVVDIHDDTETTDDGGLSRTLRLDRQDELQWVDSTNAPSTDEDVSTTVAASFSDSFISLRRELGLEPSELAELSKTPGKRRASSTDTVSLSQTARRRIKIDQLIDNAESSIRAEESATIHMNNVVAMFMAMGERHKARDAQYRQERERYQRQRDERESANQQMMMMLMTQLVSRIHNPAGQGNQTNNDTQSDGTAD</sequence>
<evidence type="ECO:0000259" key="2">
    <source>
        <dbReference type="Pfam" id="PF20681"/>
    </source>
</evidence>
<dbReference type="PANTHER" id="PTHR34409:SF1">
    <property type="entry name" value="MYB-LIKE DOMAIN-CONTAINING PROTEIN"/>
    <property type="match status" value="1"/>
</dbReference>
<feature type="domain" description="DUF6818" evidence="2">
    <location>
        <begin position="30"/>
        <end position="107"/>
    </location>
</feature>
<gene>
    <name evidence="3" type="ORF">GN244_ATG17315</name>
</gene>
<evidence type="ECO:0000313" key="4">
    <source>
        <dbReference type="Proteomes" id="UP000602510"/>
    </source>
</evidence>
<name>A0A833SAH6_PHYIN</name>
<feature type="compositionally biased region" description="Polar residues" evidence="1">
    <location>
        <begin position="276"/>
        <end position="292"/>
    </location>
</feature>
<dbReference type="EMBL" id="WSZM01000619">
    <property type="protein sequence ID" value="KAF4030878.1"/>
    <property type="molecule type" value="Genomic_DNA"/>
</dbReference>
<dbReference type="InterPro" id="IPR049203">
    <property type="entry name" value="DUF6818"/>
</dbReference>
<comment type="caution">
    <text evidence="3">The sequence shown here is derived from an EMBL/GenBank/DDBJ whole genome shotgun (WGS) entry which is preliminary data.</text>
</comment>
<dbReference type="AlphaFoldDB" id="A0A833SAH6"/>
<proteinExistence type="predicted"/>
<feature type="region of interest" description="Disordered" evidence="1">
    <location>
        <begin position="273"/>
        <end position="292"/>
    </location>
</feature>
<reference evidence="3" key="1">
    <citation type="submission" date="2020-04" db="EMBL/GenBank/DDBJ databases">
        <title>Hybrid Assembly of Korean Phytophthora infestans isolates.</title>
        <authorList>
            <person name="Prokchorchik M."/>
            <person name="Lee Y."/>
            <person name="Seo J."/>
            <person name="Cho J.-H."/>
            <person name="Park Y.-E."/>
            <person name="Jang D.-C."/>
            <person name="Im J.-S."/>
            <person name="Choi J.-G."/>
            <person name="Park H.-J."/>
            <person name="Lee G.-B."/>
            <person name="Lee Y.-G."/>
            <person name="Hong S.-Y."/>
            <person name="Cho K."/>
            <person name="Sohn K.H."/>
        </authorList>
    </citation>
    <scope>NUCLEOTIDE SEQUENCE</scope>
    <source>
        <strain evidence="3">KR_1_A1</strain>
    </source>
</reference>
<keyword evidence="4" id="KW-1185">Reference proteome</keyword>
<evidence type="ECO:0000256" key="1">
    <source>
        <dbReference type="SAM" id="MobiDB-lite"/>
    </source>
</evidence>
<dbReference type="Pfam" id="PF20681">
    <property type="entry name" value="DUF6818"/>
    <property type="match status" value="1"/>
</dbReference>
<evidence type="ECO:0000313" key="3">
    <source>
        <dbReference type="EMBL" id="KAF4030878.1"/>
    </source>
</evidence>
<dbReference type="PANTHER" id="PTHR34409">
    <property type="entry name" value="SET DOMAIN-CONTAINING PROTEIN"/>
    <property type="match status" value="1"/>
</dbReference>